<name>A0A8S0UH41_OLEEU</name>
<dbReference type="EMBL" id="CACTIH010007642">
    <property type="protein sequence ID" value="CAA3016745.1"/>
    <property type="molecule type" value="Genomic_DNA"/>
</dbReference>
<proteinExistence type="predicted"/>
<accession>A0A8S0UH41</accession>
<organism evidence="1 2">
    <name type="scientific">Olea europaea subsp. europaea</name>
    <dbReference type="NCBI Taxonomy" id="158383"/>
    <lineage>
        <taxon>Eukaryota</taxon>
        <taxon>Viridiplantae</taxon>
        <taxon>Streptophyta</taxon>
        <taxon>Embryophyta</taxon>
        <taxon>Tracheophyta</taxon>
        <taxon>Spermatophyta</taxon>
        <taxon>Magnoliopsida</taxon>
        <taxon>eudicotyledons</taxon>
        <taxon>Gunneridae</taxon>
        <taxon>Pentapetalae</taxon>
        <taxon>asterids</taxon>
        <taxon>lamiids</taxon>
        <taxon>Lamiales</taxon>
        <taxon>Oleaceae</taxon>
        <taxon>Oleeae</taxon>
        <taxon>Olea</taxon>
    </lineage>
</organism>
<evidence type="ECO:0000313" key="1">
    <source>
        <dbReference type="EMBL" id="CAA3016745.1"/>
    </source>
</evidence>
<keyword evidence="2" id="KW-1185">Reference proteome</keyword>
<dbReference type="AlphaFoldDB" id="A0A8S0UH41"/>
<evidence type="ECO:0000313" key="2">
    <source>
        <dbReference type="Proteomes" id="UP000594638"/>
    </source>
</evidence>
<protein>
    <submittedName>
        <fullName evidence="1">Transcription factor MYB108</fullName>
    </submittedName>
</protein>
<sequence length="144" mass="16240">MLEISVDNTSPLQWQQIVADDTKIWAFEAMQEIGDRFARRLGHQSPWLLSWTCTKQPQQRTYDAFFKNIKLHVSTMLHSTEVELGQSYISTLMPFEDCTVPALDDVARDIIPSQLHLEPLASGENVGNSRGEYALVSSGRGGSW</sequence>
<reference evidence="1 2" key="1">
    <citation type="submission" date="2019-12" db="EMBL/GenBank/DDBJ databases">
        <authorList>
            <person name="Alioto T."/>
            <person name="Alioto T."/>
            <person name="Gomez Garrido J."/>
        </authorList>
    </citation>
    <scope>NUCLEOTIDE SEQUENCE [LARGE SCALE GENOMIC DNA]</scope>
</reference>
<dbReference type="Gramene" id="OE9A048573T1">
    <property type="protein sequence ID" value="OE9A048573C1"/>
    <property type="gene ID" value="OE9A048573"/>
</dbReference>
<comment type="caution">
    <text evidence="1">The sequence shown here is derived from an EMBL/GenBank/DDBJ whole genome shotgun (WGS) entry which is preliminary data.</text>
</comment>
<dbReference type="Proteomes" id="UP000594638">
    <property type="component" value="Unassembled WGS sequence"/>
</dbReference>
<gene>
    <name evidence="1" type="ORF">OLEA9_A048573</name>
</gene>